<dbReference type="Proteomes" id="UP001221757">
    <property type="component" value="Unassembled WGS sequence"/>
</dbReference>
<proteinExistence type="predicted"/>
<organism evidence="2 3">
    <name type="scientific">Mycena rosella</name>
    <name type="common">Pink bonnet</name>
    <name type="synonym">Agaricus rosellus</name>
    <dbReference type="NCBI Taxonomy" id="1033263"/>
    <lineage>
        <taxon>Eukaryota</taxon>
        <taxon>Fungi</taxon>
        <taxon>Dikarya</taxon>
        <taxon>Basidiomycota</taxon>
        <taxon>Agaricomycotina</taxon>
        <taxon>Agaricomycetes</taxon>
        <taxon>Agaricomycetidae</taxon>
        <taxon>Agaricales</taxon>
        <taxon>Marasmiineae</taxon>
        <taxon>Mycenaceae</taxon>
        <taxon>Mycena</taxon>
    </lineage>
</organism>
<protein>
    <submittedName>
        <fullName evidence="2">Uncharacterized protein</fullName>
    </submittedName>
</protein>
<evidence type="ECO:0000256" key="1">
    <source>
        <dbReference type="SAM" id="MobiDB-lite"/>
    </source>
</evidence>
<evidence type="ECO:0000313" key="3">
    <source>
        <dbReference type="Proteomes" id="UP001221757"/>
    </source>
</evidence>
<feature type="compositionally biased region" description="Polar residues" evidence="1">
    <location>
        <begin position="277"/>
        <end position="289"/>
    </location>
</feature>
<comment type="caution">
    <text evidence="2">The sequence shown here is derived from an EMBL/GenBank/DDBJ whole genome shotgun (WGS) entry which is preliminary data.</text>
</comment>
<feature type="region of interest" description="Disordered" evidence="1">
    <location>
        <begin position="265"/>
        <end position="322"/>
    </location>
</feature>
<dbReference type="AlphaFoldDB" id="A0AAD7CNK3"/>
<reference evidence="2" key="1">
    <citation type="submission" date="2023-03" db="EMBL/GenBank/DDBJ databases">
        <title>Massive genome expansion in bonnet fungi (Mycena s.s.) driven by repeated elements and novel gene families across ecological guilds.</title>
        <authorList>
            <consortium name="Lawrence Berkeley National Laboratory"/>
            <person name="Harder C.B."/>
            <person name="Miyauchi S."/>
            <person name="Viragh M."/>
            <person name="Kuo A."/>
            <person name="Thoen E."/>
            <person name="Andreopoulos B."/>
            <person name="Lu D."/>
            <person name="Skrede I."/>
            <person name="Drula E."/>
            <person name="Henrissat B."/>
            <person name="Morin E."/>
            <person name="Kohler A."/>
            <person name="Barry K."/>
            <person name="LaButti K."/>
            <person name="Morin E."/>
            <person name="Salamov A."/>
            <person name="Lipzen A."/>
            <person name="Mereny Z."/>
            <person name="Hegedus B."/>
            <person name="Baldrian P."/>
            <person name="Stursova M."/>
            <person name="Weitz H."/>
            <person name="Taylor A."/>
            <person name="Grigoriev I.V."/>
            <person name="Nagy L.G."/>
            <person name="Martin F."/>
            <person name="Kauserud H."/>
        </authorList>
    </citation>
    <scope>NUCLEOTIDE SEQUENCE</scope>
    <source>
        <strain evidence="2">CBHHK067</strain>
    </source>
</reference>
<evidence type="ECO:0000313" key="2">
    <source>
        <dbReference type="EMBL" id="KAJ7654779.1"/>
    </source>
</evidence>
<gene>
    <name evidence="2" type="ORF">B0H17DRAFT_381926</name>
</gene>
<dbReference type="EMBL" id="JARKIE010000318">
    <property type="protein sequence ID" value="KAJ7654779.1"/>
    <property type="molecule type" value="Genomic_DNA"/>
</dbReference>
<sequence>MPVELAFYHFHSLARPFTLLTPYSFAVALPSNMDCSTLSALASLSVTNPLDEEDVLARLALAAKSALVGRADRQYPPKQIKCAVALYSAGNHAELEKIRSRGHFASAAVLAVEIESRLPLNINTISVVEGLSQYLSDFLNEGLGFTSLDQPAPSAVFDIICGAMIRDHPNGHERVRSWFVLELSDVLGAIADSAASLAAEVKPLDPPDLTAGSTAVKMLASLMAFKRQQDPTLPQMLLPGEYDDLLTVTRGMALIDNSVAPTSPCGVKRARTTTTTLQSPTLNSGSPAPSTLAGFDDEKDNAFQGNPRQRRRREGCEDENFF</sequence>
<keyword evidence="3" id="KW-1185">Reference proteome</keyword>
<accession>A0AAD7CNK3</accession>
<name>A0AAD7CNK3_MYCRO</name>